<keyword evidence="4 7" id="KW-0133">Cell shape</keyword>
<feature type="active site" description="Proton donor/acceptor" evidence="7">
    <location>
        <position position="133"/>
    </location>
</feature>
<evidence type="ECO:0000256" key="5">
    <source>
        <dbReference type="ARBA" id="ARBA00022984"/>
    </source>
</evidence>
<evidence type="ECO:0000256" key="1">
    <source>
        <dbReference type="ARBA" id="ARBA00004752"/>
    </source>
</evidence>
<dbReference type="EMBL" id="JACIJP010000001">
    <property type="protein sequence ID" value="MBB6122334.1"/>
    <property type="molecule type" value="Genomic_DNA"/>
</dbReference>
<evidence type="ECO:0000256" key="7">
    <source>
        <dbReference type="PROSITE-ProRule" id="PRU01373"/>
    </source>
</evidence>
<keyword evidence="10" id="KW-1185">Reference proteome</keyword>
<evidence type="ECO:0000256" key="3">
    <source>
        <dbReference type="ARBA" id="ARBA00022679"/>
    </source>
</evidence>
<dbReference type="GO" id="GO:0009252">
    <property type="term" value="P:peptidoglycan biosynthetic process"/>
    <property type="evidence" value="ECO:0007669"/>
    <property type="project" value="UniProtKB-UniPathway"/>
</dbReference>
<organism evidence="9 10">
    <name type="scientific">Sphingobium subterraneum</name>
    <dbReference type="NCBI Taxonomy" id="627688"/>
    <lineage>
        <taxon>Bacteria</taxon>
        <taxon>Pseudomonadati</taxon>
        <taxon>Pseudomonadota</taxon>
        <taxon>Alphaproteobacteria</taxon>
        <taxon>Sphingomonadales</taxon>
        <taxon>Sphingomonadaceae</taxon>
        <taxon>Sphingobium</taxon>
    </lineage>
</organism>
<comment type="caution">
    <text evidence="9">The sequence shown here is derived from an EMBL/GenBank/DDBJ whole genome shotgun (WGS) entry which is preliminary data.</text>
</comment>
<dbReference type="RefSeq" id="WP_184076399.1">
    <property type="nucleotide sequence ID" value="NZ_JACIJP010000001.1"/>
</dbReference>
<dbReference type="AlphaFoldDB" id="A0A841IVH0"/>
<evidence type="ECO:0000256" key="2">
    <source>
        <dbReference type="ARBA" id="ARBA00005992"/>
    </source>
</evidence>
<dbReference type="Proteomes" id="UP000552700">
    <property type="component" value="Unassembled WGS sequence"/>
</dbReference>
<dbReference type="InterPro" id="IPR005490">
    <property type="entry name" value="LD_TPept_cat_dom"/>
</dbReference>
<evidence type="ECO:0000256" key="4">
    <source>
        <dbReference type="ARBA" id="ARBA00022960"/>
    </source>
</evidence>
<keyword evidence="5 7" id="KW-0573">Peptidoglycan synthesis</keyword>
<evidence type="ECO:0000259" key="8">
    <source>
        <dbReference type="PROSITE" id="PS52029"/>
    </source>
</evidence>
<protein>
    <submittedName>
        <fullName evidence="9">L,D-peptidoglycan transpeptidase YkuD (ErfK/YbiS/YcfS/YnhG family)</fullName>
    </submittedName>
</protein>
<dbReference type="SUPFAM" id="SSF141523">
    <property type="entry name" value="L,D-transpeptidase catalytic domain-like"/>
    <property type="match status" value="1"/>
</dbReference>
<accession>A0A841IVH0</accession>
<reference evidence="9 10" key="1">
    <citation type="submission" date="2020-08" db="EMBL/GenBank/DDBJ databases">
        <title>Genomic Encyclopedia of Type Strains, Phase IV (KMG-IV): sequencing the most valuable type-strain genomes for metagenomic binning, comparative biology and taxonomic classification.</title>
        <authorList>
            <person name="Goeker M."/>
        </authorList>
    </citation>
    <scope>NUCLEOTIDE SEQUENCE [LARGE SCALE GENOMIC DNA]</scope>
    <source>
        <strain evidence="9 10">DSM 102255</strain>
    </source>
</reference>
<dbReference type="GO" id="GO:0008360">
    <property type="term" value="P:regulation of cell shape"/>
    <property type="evidence" value="ECO:0007669"/>
    <property type="project" value="UniProtKB-UniRule"/>
</dbReference>
<keyword evidence="6 7" id="KW-0961">Cell wall biogenesis/degradation</keyword>
<sequence length="174" mass="18934">MERIIVDALSLTLSLGAQQFPCVIGKGGWCAADDKREGDGRTPLGLWPVSGVLLRPGRISLTEALKLPWRWTRKQDGWSDDPADPQYNRPVMLPHGFSAETLQRDDHAYDVIVVLGHNDAPPVPGRGSAIFFHIWNPCADGAPNATEGCVAIDGAAMLSILQLLRPGMLMEIRA</sequence>
<evidence type="ECO:0000313" key="10">
    <source>
        <dbReference type="Proteomes" id="UP000552700"/>
    </source>
</evidence>
<dbReference type="InterPro" id="IPR038063">
    <property type="entry name" value="Transpep_catalytic_dom"/>
</dbReference>
<evidence type="ECO:0000256" key="6">
    <source>
        <dbReference type="ARBA" id="ARBA00023316"/>
    </source>
</evidence>
<dbReference type="CDD" id="cd16913">
    <property type="entry name" value="YkuD_like"/>
    <property type="match status" value="1"/>
</dbReference>
<comment type="pathway">
    <text evidence="1 7">Cell wall biogenesis; peptidoglycan biosynthesis.</text>
</comment>
<dbReference type="Pfam" id="PF03734">
    <property type="entry name" value="YkuD"/>
    <property type="match status" value="1"/>
</dbReference>
<evidence type="ECO:0000313" key="9">
    <source>
        <dbReference type="EMBL" id="MBB6122334.1"/>
    </source>
</evidence>
<proteinExistence type="inferred from homology"/>
<dbReference type="UniPathway" id="UPA00219"/>
<dbReference type="GO" id="GO:0004180">
    <property type="term" value="F:carboxypeptidase activity"/>
    <property type="evidence" value="ECO:0007669"/>
    <property type="project" value="UniProtKB-ARBA"/>
</dbReference>
<dbReference type="GO" id="GO:0071555">
    <property type="term" value="P:cell wall organization"/>
    <property type="evidence" value="ECO:0007669"/>
    <property type="project" value="UniProtKB-UniRule"/>
</dbReference>
<gene>
    <name evidence="9" type="ORF">FHS92_000041</name>
</gene>
<feature type="domain" description="L,D-TPase catalytic" evidence="8">
    <location>
        <begin position="1"/>
        <end position="173"/>
    </location>
</feature>
<dbReference type="PANTHER" id="PTHR38589:SF1">
    <property type="entry name" value="BLR0621 PROTEIN"/>
    <property type="match status" value="1"/>
</dbReference>
<dbReference type="GO" id="GO:0016740">
    <property type="term" value="F:transferase activity"/>
    <property type="evidence" value="ECO:0007669"/>
    <property type="project" value="UniProtKB-KW"/>
</dbReference>
<feature type="active site" description="Nucleophile" evidence="7">
    <location>
        <position position="149"/>
    </location>
</feature>
<dbReference type="PROSITE" id="PS52029">
    <property type="entry name" value="LD_TPASE"/>
    <property type="match status" value="1"/>
</dbReference>
<name>A0A841IVH0_9SPHN</name>
<dbReference type="PANTHER" id="PTHR38589">
    <property type="entry name" value="BLR0621 PROTEIN"/>
    <property type="match status" value="1"/>
</dbReference>
<comment type="similarity">
    <text evidence="2">Belongs to the YkuD family.</text>
</comment>
<keyword evidence="3" id="KW-0808">Transferase</keyword>